<evidence type="ECO:0000313" key="3">
    <source>
        <dbReference type="EMBL" id="PTF13785.1"/>
    </source>
</evidence>
<evidence type="ECO:0000313" key="4">
    <source>
        <dbReference type="EMBL" id="PTF14653.1"/>
    </source>
</evidence>
<dbReference type="Proteomes" id="UP000242547">
    <property type="component" value="Unassembled WGS sequence"/>
</dbReference>
<comment type="caution">
    <text evidence="3">The sequence shown here is derived from an EMBL/GenBank/DDBJ whole genome shotgun (WGS) entry which is preliminary data.</text>
</comment>
<name>A0A2K4DV12_9STAP</name>
<keyword evidence="5" id="KW-1185">Reference proteome</keyword>
<keyword evidence="1" id="KW-0812">Transmembrane</keyword>
<reference evidence="5 6" key="1">
    <citation type="journal article" date="2016" name="Front. Microbiol.">
        <title>Comprehensive Phylogenetic Analysis of Bovine Non-aureus Staphylococci Species Based on Whole-Genome Sequencing.</title>
        <authorList>
            <person name="Naushad S."/>
            <person name="Barkema H.W."/>
            <person name="Luby C."/>
            <person name="Condas L.A."/>
            <person name="Nobrega D.B."/>
            <person name="Carson D.A."/>
            <person name="De Buck J."/>
        </authorList>
    </citation>
    <scope>NUCLEOTIDE SEQUENCE [LARGE SCALE GENOMIC DNA]</scope>
    <source>
        <strain evidence="4 5">SNUC 1409</strain>
        <strain evidence="3 7">SNUC 4143</strain>
        <strain evidence="2 6">SNUC 761</strain>
    </source>
</reference>
<evidence type="ECO:0000256" key="1">
    <source>
        <dbReference type="SAM" id="Phobius"/>
    </source>
</evidence>
<dbReference type="Proteomes" id="UP000242088">
    <property type="component" value="Unassembled WGS sequence"/>
</dbReference>
<reference evidence="4" key="2">
    <citation type="submission" date="2018-03" db="EMBL/GenBank/DDBJ databases">
        <authorList>
            <person name="Naushad S."/>
        </authorList>
    </citation>
    <scope>NUCLEOTIDE SEQUENCE</scope>
    <source>
        <strain evidence="4">SNUC 1409</strain>
    </source>
</reference>
<accession>A0A2K4DV12</accession>
<dbReference type="EMBL" id="PYZH01000050">
    <property type="protein sequence ID" value="PTF13785.1"/>
    <property type="molecule type" value="Genomic_DNA"/>
</dbReference>
<evidence type="ECO:0000313" key="7">
    <source>
        <dbReference type="Proteomes" id="UP000243350"/>
    </source>
</evidence>
<evidence type="ECO:0000313" key="5">
    <source>
        <dbReference type="Proteomes" id="UP000242088"/>
    </source>
</evidence>
<feature type="transmembrane region" description="Helical" evidence="1">
    <location>
        <begin position="30"/>
        <end position="51"/>
    </location>
</feature>
<dbReference type="AlphaFoldDB" id="A0A2K4DV12"/>
<sequence>MAILWLIIIITVNYLGKRLAKGCLKKDKVIKARIITTFIVLSQCVLVYALISSTMPYVVEFLNIFYHH</sequence>
<gene>
    <name evidence="2" type="ORF">BUY44_03510</name>
    <name evidence="4" type="ORF">BUY47_04345</name>
    <name evidence="3" type="ORF">BUY48_08260</name>
</gene>
<dbReference type="EMBL" id="PYZI01000003">
    <property type="protein sequence ID" value="PTF14653.1"/>
    <property type="molecule type" value="Genomic_DNA"/>
</dbReference>
<dbReference type="RefSeq" id="WP_103165493.1">
    <property type="nucleotide sequence ID" value="NZ_CP130489.1"/>
</dbReference>
<dbReference type="OrthoDB" id="2412729at2"/>
<dbReference type="Proteomes" id="UP000243350">
    <property type="component" value="Unassembled WGS sequence"/>
</dbReference>
<proteinExistence type="predicted"/>
<keyword evidence="1" id="KW-1133">Transmembrane helix</keyword>
<dbReference type="EMBL" id="PYZL01000013">
    <property type="protein sequence ID" value="PTE74021.1"/>
    <property type="molecule type" value="Genomic_DNA"/>
</dbReference>
<reference evidence="3" key="3">
    <citation type="submission" date="2018-03" db="EMBL/GenBank/DDBJ databases">
        <authorList>
            <person name="Keele B.F."/>
        </authorList>
    </citation>
    <scope>NUCLEOTIDE SEQUENCE</scope>
    <source>
        <strain evidence="3">SNUC 4143</strain>
        <strain evidence="2">SNUC 761</strain>
    </source>
</reference>
<protein>
    <submittedName>
        <fullName evidence="3">Uncharacterized protein</fullName>
    </submittedName>
</protein>
<dbReference type="GeneID" id="48888696"/>
<organism evidence="3 7">
    <name type="scientific">Staphylococcus devriesei</name>
    <dbReference type="NCBI Taxonomy" id="586733"/>
    <lineage>
        <taxon>Bacteria</taxon>
        <taxon>Bacillati</taxon>
        <taxon>Bacillota</taxon>
        <taxon>Bacilli</taxon>
        <taxon>Bacillales</taxon>
        <taxon>Staphylococcaceae</taxon>
        <taxon>Staphylococcus</taxon>
    </lineage>
</organism>
<evidence type="ECO:0000313" key="2">
    <source>
        <dbReference type="EMBL" id="PTE74021.1"/>
    </source>
</evidence>
<keyword evidence="1" id="KW-0472">Membrane</keyword>
<evidence type="ECO:0000313" key="6">
    <source>
        <dbReference type="Proteomes" id="UP000242547"/>
    </source>
</evidence>